<comment type="caution">
    <text evidence="1">The sequence shown here is derived from an EMBL/GenBank/DDBJ whole genome shotgun (WGS) entry which is preliminary data.</text>
</comment>
<organism evidence="1 2">
    <name type="scientific">Vibrio pectenicida</name>
    <dbReference type="NCBI Taxonomy" id="62763"/>
    <lineage>
        <taxon>Bacteria</taxon>
        <taxon>Pseudomonadati</taxon>
        <taxon>Pseudomonadota</taxon>
        <taxon>Gammaproteobacteria</taxon>
        <taxon>Vibrionales</taxon>
        <taxon>Vibrionaceae</taxon>
        <taxon>Vibrio</taxon>
    </lineage>
</organism>
<reference evidence="1 2" key="1">
    <citation type="submission" date="2019-09" db="EMBL/GenBank/DDBJ databases">
        <title>Draft genome sequencing and comparative genomics of hatchery-associated Vibrios.</title>
        <authorList>
            <person name="Kehlet-Delgado H."/>
            <person name="Mueller R.S."/>
        </authorList>
    </citation>
    <scope>NUCLEOTIDE SEQUENCE [LARGE SCALE GENOMIC DNA]</scope>
    <source>
        <strain evidence="1 2">99-46-Y</strain>
    </source>
</reference>
<dbReference type="EMBL" id="VTXC01000120">
    <property type="protein sequence ID" value="NOH73462.1"/>
    <property type="molecule type" value="Genomic_DNA"/>
</dbReference>
<dbReference type="InterPro" id="IPR003065">
    <property type="entry name" value="Invas_SpaK"/>
</dbReference>
<evidence type="ECO:0000313" key="1">
    <source>
        <dbReference type="EMBL" id="NOH73462.1"/>
    </source>
</evidence>
<sequence>MIHNPRSFYHNIHKDLRLIVHEALAKLKFPAHIINEFDSHSTICISLTQPSDINISISDDKLLIWSNIVATEEELIGKCRLIIPAITTPFPYSEGGSCQLLKVEGGYELHSNIRIKVLQDGLLDEALIDFHKVLIQFY</sequence>
<proteinExistence type="predicted"/>
<dbReference type="Gene3D" id="3.30.1460.10">
    <property type="match status" value="1"/>
</dbReference>
<dbReference type="Pfam" id="PF03519">
    <property type="entry name" value="Invas_SpaK"/>
    <property type="match status" value="1"/>
</dbReference>
<protein>
    <submittedName>
        <fullName evidence="1">Uncharacterized protein</fullName>
    </submittedName>
</protein>
<name>A0A7Y4EGA7_9VIBR</name>
<dbReference type="RefSeq" id="WP_171362401.1">
    <property type="nucleotide sequence ID" value="NZ_VTXC01000120.1"/>
</dbReference>
<dbReference type="SUPFAM" id="SSF69635">
    <property type="entry name" value="Type III secretory system chaperone-like"/>
    <property type="match status" value="1"/>
</dbReference>
<evidence type="ECO:0000313" key="2">
    <source>
        <dbReference type="Proteomes" id="UP000565719"/>
    </source>
</evidence>
<dbReference type="Proteomes" id="UP000565719">
    <property type="component" value="Unassembled WGS sequence"/>
</dbReference>
<gene>
    <name evidence="1" type="ORF">F0225_19330</name>
</gene>
<dbReference type="AlphaFoldDB" id="A0A7Y4EGA7"/>
<accession>A0A7Y4EGA7</accession>